<keyword evidence="2" id="KW-0648">Protein biosynthesis</keyword>
<evidence type="ECO:0000313" key="5">
    <source>
        <dbReference type="EMBL" id="AYV79978.1"/>
    </source>
</evidence>
<dbReference type="Gene3D" id="2.40.30.10">
    <property type="entry name" value="Translation factors"/>
    <property type="match status" value="1"/>
</dbReference>
<dbReference type="PANTHER" id="PTHR42854">
    <property type="entry name" value="EUKARYOTIC TRANSLATION INITIATION FACTOR 2 SUBUNIT 3 FAMILY MEMBER"/>
    <property type="match status" value="1"/>
</dbReference>
<dbReference type="PANTHER" id="PTHR42854:SF3">
    <property type="entry name" value="EUKARYOTIC TRANSLATION INITIATION FACTOR 2 SUBUNIT 3-RELATED"/>
    <property type="match status" value="1"/>
</dbReference>
<dbReference type="Pfam" id="PF00009">
    <property type="entry name" value="GTP_EFTU"/>
    <property type="match status" value="1"/>
</dbReference>
<protein>
    <submittedName>
        <fullName evidence="5">Eukaryotic translation initiation factor 2</fullName>
    </submittedName>
</protein>
<proteinExistence type="predicted"/>
<keyword evidence="3" id="KW-0342">GTP-binding</keyword>
<accession>A0A3G4ZYI8</accession>
<dbReference type="InterPro" id="IPR027417">
    <property type="entry name" value="P-loop_NTPase"/>
</dbReference>
<evidence type="ECO:0000256" key="2">
    <source>
        <dbReference type="ARBA" id="ARBA00022917"/>
    </source>
</evidence>
<name>A0A3G4ZYI8_9VIRU</name>
<feature type="non-terminal residue" evidence="5">
    <location>
        <position position="1"/>
    </location>
</feature>
<organism evidence="5">
    <name type="scientific">Gaeavirus sp</name>
    <dbReference type="NCBI Taxonomy" id="2487767"/>
    <lineage>
        <taxon>Viruses</taxon>
        <taxon>Varidnaviria</taxon>
        <taxon>Bamfordvirae</taxon>
        <taxon>Nucleocytoviricota</taxon>
        <taxon>Megaviricetes</taxon>
        <taxon>Imitervirales</taxon>
        <taxon>Mimiviridae</taxon>
        <taxon>Klosneuvirinae</taxon>
    </lineage>
</organism>
<dbReference type="SUPFAM" id="SSF52540">
    <property type="entry name" value="P-loop containing nucleoside triphosphate hydrolases"/>
    <property type="match status" value="1"/>
</dbReference>
<feature type="domain" description="Tr-type G" evidence="4">
    <location>
        <begin position="13"/>
        <end position="172"/>
    </location>
</feature>
<dbReference type="GO" id="GO:0003924">
    <property type="term" value="F:GTPase activity"/>
    <property type="evidence" value="ECO:0007669"/>
    <property type="project" value="InterPro"/>
</dbReference>
<dbReference type="InterPro" id="IPR009000">
    <property type="entry name" value="Transl_B-barrel_sf"/>
</dbReference>
<evidence type="ECO:0000256" key="1">
    <source>
        <dbReference type="ARBA" id="ARBA00022741"/>
    </source>
</evidence>
<dbReference type="InterPro" id="IPR000795">
    <property type="entry name" value="T_Tr_GTP-bd_dom"/>
</dbReference>
<dbReference type="InterPro" id="IPR050543">
    <property type="entry name" value="eIF2G"/>
</dbReference>
<evidence type="ECO:0000259" key="4">
    <source>
        <dbReference type="Pfam" id="PF00009"/>
    </source>
</evidence>
<dbReference type="GO" id="GO:0005525">
    <property type="term" value="F:GTP binding"/>
    <property type="evidence" value="ECO:0007669"/>
    <property type="project" value="UniProtKB-KW"/>
</dbReference>
<dbReference type="SUPFAM" id="SSF50447">
    <property type="entry name" value="Translation proteins"/>
    <property type="match status" value="1"/>
</dbReference>
<dbReference type="GO" id="GO:0000049">
    <property type="term" value="F:tRNA binding"/>
    <property type="evidence" value="ECO:0007669"/>
    <property type="project" value="TreeGrafter"/>
</dbReference>
<dbReference type="EMBL" id="MK072202">
    <property type="protein sequence ID" value="AYV79978.1"/>
    <property type="molecule type" value="Genomic_DNA"/>
</dbReference>
<evidence type="ECO:0000256" key="3">
    <source>
        <dbReference type="ARBA" id="ARBA00023134"/>
    </source>
</evidence>
<dbReference type="Gene3D" id="3.40.50.300">
    <property type="entry name" value="P-loop containing nucleotide triphosphate hydrolases"/>
    <property type="match status" value="1"/>
</dbReference>
<reference evidence="5" key="1">
    <citation type="submission" date="2018-10" db="EMBL/GenBank/DDBJ databases">
        <title>Hidden diversity of soil giant viruses.</title>
        <authorList>
            <person name="Schulz F."/>
            <person name="Alteio L."/>
            <person name="Goudeau D."/>
            <person name="Ryan E.M."/>
            <person name="Malmstrom R.R."/>
            <person name="Blanchard J."/>
            <person name="Woyke T."/>
        </authorList>
    </citation>
    <scope>NUCLEOTIDE SEQUENCE</scope>
    <source>
        <strain evidence="5">GAV1</strain>
    </source>
</reference>
<gene>
    <name evidence="5" type="ORF">Gaeavirus4_1</name>
</gene>
<keyword evidence="1" id="KW-0547">Nucleotide-binding</keyword>
<sequence length="384" mass="42510">LIKILTGINPMKFKKEAEKSMTIKLGYTNCKLYKCSNCPAPNCYQTKEICAQCDSQTELKLFVSFIDSPGHSNLQATALSGASTVDFSLLLAAANCQEDPETNEHYKANKILNLTDKTFIIHNKIDLVTKDQAYDHYDKLKQTYDIKYVIPLCAQFGFGISYLIQFLIEKIPYPINDTLTAKINKPLKANIIRSFDINKVGTPIDSIVGAIVGGTIKSGFIKIGDIIKIIPGIISSNNIAKPLIAQVTSLKTDNTPLQIAYPGGLIGIGLTLDATLSKEDRLSGNYIINEYDTSYTIFKQATMTYNNYNDDTEEITLKRNDSVVLLLGSTKRNIKIIEIDTKTKTITFESNADLATDYSDQVVITKNNKILLYGNITSVIPNPS</sequence>
<keyword evidence="5" id="KW-0396">Initiation factor</keyword>